<dbReference type="KEGG" id="vg:55005542"/>
<protein>
    <submittedName>
        <fullName evidence="1">Uncharacterized protein</fullName>
    </submittedName>
</protein>
<accession>A0A3Q8HXV1</accession>
<keyword evidence="2" id="KW-1185">Reference proteome</keyword>
<evidence type="ECO:0000313" key="1">
    <source>
        <dbReference type="EMBL" id="AYH92253.1"/>
    </source>
</evidence>
<dbReference type="Proteomes" id="UP000276738">
    <property type="component" value="Segment"/>
</dbReference>
<organism evidence="1 2">
    <name type="scientific">Lactobacillus phage Bromius</name>
    <dbReference type="NCBI Taxonomy" id="2315485"/>
    <lineage>
        <taxon>Viruses</taxon>
        <taxon>Duplodnaviria</taxon>
        <taxon>Heunggongvirae</taxon>
        <taxon>Uroviricota</taxon>
        <taxon>Caudoviricetes</taxon>
        <taxon>Herelleviridae</taxon>
        <taxon>Harbinvirus</taxon>
        <taxon>Harbinvirus bromius</taxon>
    </lineage>
</organism>
<dbReference type="RefSeq" id="YP_009814404.1">
    <property type="nucleotide sequence ID" value="NC_048085.1"/>
</dbReference>
<dbReference type="GeneID" id="55005542"/>
<evidence type="ECO:0000313" key="2">
    <source>
        <dbReference type="Proteomes" id="UP000276738"/>
    </source>
</evidence>
<reference evidence="1 2" key="1">
    <citation type="submission" date="2018-08" db="EMBL/GenBank/DDBJ databases">
        <title>Lactobacillus phages that infect wine-derived L. plantarum strains.</title>
        <authorList>
            <person name="Kyrkou I."/>
            <person name="Byth Carstens A."/>
            <person name="Ellegaard-Jensen L."/>
            <person name="Kot W."/>
            <person name="Hestbjerg Hansen L."/>
        </authorList>
    </citation>
    <scope>NUCLEOTIDE SEQUENCE [LARGE SCALE GENOMIC DNA]</scope>
</reference>
<dbReference type="EMBL" id="MH809531">
    <property type="protein sequence ID" value="AYH92253.1"/>
    <property type="molecule type" value="Genomic_DNA"/>
</dbReference>
<sequence length="81" mass="9254">MALISKIKSKGAIIMVSNIKKAKHKRLYSVDDFIKSALESKKFAKLNRISASGFRAQMVKEDKVLVEDEHIFLDKLKKYLA</sequence>
<proteinExistence type="predicted"/>
<name>A0A3Q8HXV1_9CAUD</name>